<name>A0A379WR68_SALET</name>
<evidence type="ECO:0000313" key="1">
    <source>
        <dbReference type="EMBL" id="SUH36645.1"/>
    </source>
</evidence>
<accession>A0A379WR68</accession>
<organism evidence="1 2">
    <name type="scientific">Salmonella enterica I</name>
    <dbReference type="NCBI Taxonomy" id="59201"/>
    <lineage>
        <taxon>Bacteria</taxon>
        <taxon>Pseudomonadati</taxon>
        <taxon>Pseudomonadota</taxon>
        <taxon>Gammaproteobacteria</taxon>
        <taxon>Enterobacterales</taxon>
        <taxon>Enterobacteriaceae</taxon>
        <taxon>Salmonella</taxon>
    </lineage>
</organism>
<dbReference type="EMBL" id="UGXT01000002">
    <property type="protein sequence ID" value="SUH36645.1"/>
    <property type="molecule type" value="Genomic_DNA"/>
</dbReference>
<evidence type="ECO:0000313" key="2">
    <source>
        <dbReference type="Proteomes" id="UP000254712"/>
    </source>
</evidence>
<dbReference type="AlphaFoldDB" id="A0A379WR68"/>
<dbReference type="Proteomes" id="UP000254712">
    <property type="component" value="Unassembled WGS sequence"/>
</dbReference>
<reference evidence="1 2" key="1">
    <citation type="submission" date="2018-06" db="EMBL/GenBank/DDBJ databases">
        <authorList>
            <consortium name="Pathogen Informatics"/>
            <person name="Doyle S."/>
        </authorList>
    </citation>
    <scope>NUCLEOTIDE SEQUENCE [LARGE SCALE GENOMIC DNA]</scope>
    <source>
        <strain evidence="1 2">NCTC8261</strain>
    </source>
</reference>
<proteinExistence type="predicted"/>
<protein>
    <submittedName>
        <fullName evidence="1">Uncharacterized protein</fullName>
    </submittedName>
</protein>
<gene>
    <name evidence="1" type="ORF">NCTC8261_02906</name>
</gene>
<sequence length="70" mass="8194">MKEQVRRLKQTGLFAFFIPIEALTDGTITELLIPDDATRFRQWQAGTEEAYFFLDSVDELKLKGDKFEKH</sequence>